<dbReference type="AlphaFoldDB" id="A0A2K2CVP5"/>
<dbReference type="Gramene" id="PNT66100">
    <property type="protein sequence ID" value="PNT66100"/>
    <property type="gene ID" value="BRADI_3g07096v3"/>
</dbReference>
<proteinExistence type="predicted"/>
<gene>
    <name evidence="1" type="ORF">BRADI_3g07096v3</name>
</gene>
<reference evidence="2" key="3">
    <citation type="submission" date="2018-08" db="UniProtKB">
        <authorList>
            <consortium name="EnsemblPlants"/>
        </authorList>
    </citation>
    <scope>IDENTIFICATION</scope>
    <source>
        <strain evidence="2">cv. Bd21</strain>
    </source>
</reference>
<evidence type="ECO:0000313" key="3">
    <source>
        <dbReference type="Proteomes" id="UP000008810"/>
    </source>
</evidence>
<accession>A0A2K2CVP5</accession>
<dbReference type="Proteomes" id="UP000008810">
    <property type="component" value="Chromosome 3"/>
</dbReference>
<keyword evidence="3" id="KW-1185">Reference proteome</keyword>
<protein>
    <submittedName>
        <fullName evidence="1 2">Uncharacterized protein</fullName>
    </submittedName>
</protein>
<reference evidence="1" key="2">
    <citation type="submission" date="2017-06" db="EMBL/GenBank/DDBJ databases">
        <title>WGS assembly of Brachypodium distachyon.</title>
        <authorList>
            <consortium name="The International Brachypodium Initiative"/>
            <person name="Lucas S."/>
            <person name="Harmon-Smith M."/>
            <person name="Lail K."/>
            <person name="Tice H."/>
            <person name="Grimwood J."/>
            <person name="Bruce D."/>
            <person name="Barry K."/>
            <person name="Shu S."/>
            <person name="Lindquist E."/>
            <person name="Wang M."/>
            <person name="Pitluck S."/>
            <person name="Vogel J.P."/>
            <person name="Garvin D.F."/>
            <person name="Mockler T.C."/>
            <person name="Schmutz J."/>
            <person name="Rokhsar D."/>
            <person name="Bevan M.W."/>
        </authorList>
    </citation>
    <scope>NUCLEOTIDE SEQUENCE</scope>
    <source>
        <strain evidence="1">Bd21</strain>
    </source>
</reference>
<name>A0A2K2CVP5_BRADI</name>
<dbReference type="InParanoid" id="A0A2K2CVP5"/>
<reference evidence="1 2" key="1">
    <citation type="journal article" date="2010" name="Nature">
        <title>Genome sequencing and analysis of the model grass Brachypodium distachyon.</title>
        <authorList>
            <consortium name="International Brachypodium Initiative"/>
        </authorList>
    </citation>
    <scope>NUCLEOTIDE SEQUENCE [LARGE SCALE GENOMIC DNA]</scope>
    <source>
        <strain evidence="1 2">Bd21</strain>
    </source>
</reference>
<dbReference type="EMBL" id="CM000882">
    <property type="protein sequence ID" value="PNT66100.1"/>
    <property type="molecule type" value="Genomic_DNA"/>
</dbReference>
<sequence length="85" mass="9266">MGWLVTRFESLAAASTAGGWNLCESGGAFVYPSARVHAIKPVVLILSSSRRGAVAVHSLVLVAMNWCVRLETTMDGIYLLRSWQE</sequence>
<organism evidence="1">
    <name type="scientific">Brachypodium distachyon</name>
    <name type="common">Purple false brome</name>
    <name type="synonym">Trachynia distachya</name>
    <dbReference type="NCBI Taxonomy" id="15368"/>
    <lineage>
        <taxon>Eukaryota</taxon>
        <taxon>Viridiplantae</taxon>
        <taxon>Streptophyta</taxon>
        <taxon>Embryophyta</taxon>
        <taxon>Tracheophyta</taxon>
        <taxon>Spermatophyta</taxon>
        <taxon>Magnoliopsida</taxon>
        <taxon>Liliopsida</taxon>
        <taxon>Poales</taxon>
        <taxon>Poaceae</taxon>
        <taxon>BOP clade</taxon>
        <taxon>Pooideae</taxon>
        <taxon>Stipodae</taxon>
        <taxon>Brachypodieae</taxon>
        <taxon>Brachypodium</taxon>
    </lineage>
</organism>
<evidence type="ECO:0000313" key="1">
    <source>
        <dbReference type="EMBL" id="PNT66100.1"/>
    </source>
</evidence>
<evidence type="ECO:0000313" key="2">
    <source>
        <dbReference type="EnsemblPlants" id="PNT66100"/>
    </source>
</evidence>
<dbReference type="EnsemblPlants" id="PNT66100">
    <property type="protein sequence ID" value="PNT66100"/>
    <property type="gene ID" value="BRADI_3g07096v3"/>
</dbReference>